<keyword evidence="4 9" id="KW-0808">Transferase</keyword>
<evidence type="ECO:0000256" key="4">
    <source>
        <dbReference type="ARBA" id="ARBA00022679"/>
    </source>
</evidence>
<dbReference type="PANTHER" id="PTHR23417:SF14">
    <property type="entry name" value="PENTACOTRIPEPTIDE-REPEAT REGION OF PRORP DOMAIN-CONTAINING PROTEIN"/>
    <property type="match status" value="1"/>
</dbReference>
<dbReference type="InterPro" id="IPR055361">
    <property type="entry name" value="tRNA_methyltr_TrmB_bact"/>
</dbReference>
<feature type="binding site" evidence="9">
    <location>
        <begin position="191"/>
        <end position="194"/>
    </location>
    <ligand>
        <name>substrate</name>
    </ligand>
</feature>
<dbReference type="OrthoDB" id="9802090at2"/>
<keyword evidence="6 9" id="KW-0819">tRNA processing</keyword>
<evidence type="ECO:0000256" key="9">
    <source>
        <dbReference type="HAMAP-Rule" id="MF_01057"/>
    </source>
</evidence>
<comment type="catalytic activity">
    <reaction evidence="1 9">
        <text>guanosine(46) in tRNA + S-adenosyl-L-methionine = N(7)-methylguanosine(46) in tRNA + S-adenosyl-L-homocysteine</text>
        <dbReference type="Rhea" id="RHEA:42708"/>
        <dbReference type="Rhea" id="RHEA-COMP:10188"/>
        <dbReference type="Rhea" id="RHEA-COMP:10189"/>
        <dbReference type="ChEBI" id="CHEBI:57856"/>
        <dbReference type="ChEBI" id="CHEBI:59789"/>
        <dbReference type="ChEBI" id="CHEBI:74269"/>
        <dbReference type="ChEBI" id="CHEBI:74480"/>
        <dbReference type="EC" id="2.1.1.33"/>
    </reaction>
</comment>
<feature type="binding site" evidence="9">
    <location>
        <position position="118"/>
    </location>
    <ligand>
        <name>S-adenosyl-L-methionine</name>
        <dbReference type="ChEBI" id="CHEBI:59789"/>
    </ligand>
</feature>
<organism evidence="10 11">
    <name type="scientific">Alkalibacterium subtropicum</name>
    <dbReference type="NCBI Taxonomy" id="753702"/>
    <lineage>
        <taxon>Bacteria</taxon>
        <taxon>Bacillati</taxon>
        <taxon>Bacillota</taxon>
        <taxon>Bacilli</taxon>
        <taxon>Lactobacillales</taxon>
        <taxon>Carnobacteriaceae</taxon>
        <taxon>Alkalibacterium</taxon>
    </lineage>
</organism>
<dbReference type="NCBIfam" id="NF001080">
    <property type="entry name" value="PRK00121.2-2"/>
    <property type="match status" value="1"/>
</dbReference>
<keyword evidence="11" id="KW-1185">Reference proteome</keyword>
<comment type="function">
    <text evidence="2 9">Catalyzes the formation of N(7)-methylguanine at position 46 (m7G46) in tRNA.</text>
</comment>
<dbReference type="HAMAP" id="MF_01057">
    <property type="entry name" value="tRNA_methyltr_TrmB"/>
    <property type="match status" value="1"/>
</dbReference>
<dbReference type="EMBL" id="FOLT01000001">
    <property type="protein sequence ID" value="SFB83574.1"/>
    <property type="molecule type" value="Genomic_DNA"/>
</dbReference>
<dbReference type="PANTHER" id="PTHR23417">
    <property type="entry name" value="3-DEOXY-D-MANNO-OCTULOSONIC-ACID TRANSFERASE/TRNA GUANINE-N 7 - -METHYLTRANSFERASE"/>
    <property type="match status" value="1"/>
</dbReference>
<keyword evidence="5 9" id="KW-0949">S-adenosyl-L-methionine</keyword>
<evidence type="ECO:0000256" key="6">
    <source>
        <dbReference type="ARBA" id="ARBA00022694"/>
    </source>
</evidence>
<protein>
    <recommendedName>
        <fullName evidence="9">tRNA (guanine-N(7)-)-methyltransferase</fullName>
        <ecNumber evidence="9">2.1.1.33</ecNumber>
    </recommendedName>
    <alternativeName>
        <fullName evidence="9">tRNA (guanine(46)-N(7))-methyltransferase</fullName>
    </alternativeName>
    <alternativeName>
        <fullName evidence="9">tRNA(m7G46)-methyltransferase</fullName>
    </alternativeName>
</protein>
<dbReference type="EC" id="2.1.1.33" evidence="9"/>
<evidence type="ECO:0000256" key="7">
    <source>
        <dbReference type="ARBA" id="ARBA00060552"/>
    </source>
</evidence>
<dbReference type="Proteomes" id="UP000199612">
    <property type="component" value="Unassembled WGS sequence"/>
</dbReference>
<dbReference type="NCBIfam" id="TIGR00091">
    <property type="entry name" value="tRNA (guanosine(46)-N7)-methyltransferase TrmB"/>
    <property type="match status" value="1"/>
</dbReference>
<name>A0A1I1E908_9LACT</name>
<reference evidence="11" key="1">
    <citation type="submission" date="2016-10" db="EMBL/GenBank/DDBJ databases">
        <authorList>
            <person name="Varghese N."/>
            <person name="Submissions S."/>
        </authorList>
    </citation>
    <scope>NUCLEOTIDE SEQUENCE [LARGE SCALE GENOMIC DNA]</scope>
    <source>
        <strain evidence="11">DSM 23664</strain>
    </source>
</reference>
<feature type="binding site" evidence="9">
    <location>
        <position position="96"/>
    </location>
    <ligand>
        <name>S-adenosyl-L-methionine</name>
        <dbReference type="ChEBI" id="CHEBI:59789"/>
    </ligand>
</feature>
<dbReference type="SUPFAM" id="SSF53335">
    <property type="entry name" value="S-adenosyl-L-methionine-dependent methyltransferases"/>
    <property type="match status" value="1"/>
</dbReference>
<evidence type="ECO:0000256" key="1">
    <source>
        <dbReference type="ARBA" id="ARBA00000142"/>
    </source>
</evidence>
<dbReference type="PROSITE" id="PS51625">
    <property type="entry name" value="SAM_MT_TRMB"/>
    <property type="match status" value="1"/>
</dbReference>
<feature type="binding site" evidence="9">
    <location>
        <position position="69"/>
    </location>
    <ligand>
        <name>S-adenosyl-L-methionine</name>
        <dbReference type="ChEBI" id="CHEBI:59789"/>
    </ligand>
</feature>
<feature type="region of interest" description="Interaction with RNA" evidence="9">
    <location>
        <begin position="124"/>
        <end position="129"/>
    </location>
</feature>
<dbReference type="GO" id="GO:0008176">
    <property type="term" value="F:tRNA (guanine(46)-N7)-methyltransferase activity"/>
    <property type="evidence" value="ECO:0007669"/>
    <property type="project" value="UniProtKB-UniRule"/>
</dbReference>
<dbReference type="InterPro" id="IPR003358">
    <property type="entry name" value="tRNA_(Gua-N-7)_MeTrfase_Trmb"/>
</dbReference>
<dbReference type="InterPro" id="IPR029063">
    <property type="entry name" value="SAM-dependent_MTases_sf"/>
</dbReference>
<dbReference type="RefSeq" id="WP_091527703.1">
    <property type="nucleotide sequence ID" value="NZ_FOLT01000001.1"/>
</dbReference>
<comment type="pathway">
    <text evidence="7 9">tRNA modification; N(7)-methylguanine-tRNA biosynthesis.</text>
</comment>
<evidence type="ECO:0000313" key="10">
    <source>
        <dbReference type="EMBL" id="SFB83574.1"/>
    </source>
</evidence>
<evidence type="ECO:0000256" key="2">
    <source>
        <dbReference type="ARBA" id="ARBA00003015"/>
    </source>
</evidence>
<evidence type="ECO:0000256" key="8">
    <source>
        <dbReference type="ARBA" id="ARBA00060767"/>
    </source>
</evidence>
<keyword evidence="3 9" id="KW-0489">Methyltransferase</keyword>
<evidence type="ECO:0000256" key="5">
    <source>
        <dbReference type="ARBA" id="ARBA00022691"/>
    </source>
</evidence>
<dbReference type="Gene3D" id="3.40.50.150">
    <property type="entry name" value="Vaccinia Virus protein VP39"/>
    <property type="match status" value="1"/>
</dbReference>
<proteinExistence type="inferred from homology"/>
<dbReference type="CDD" id="cd02440">
    <property type="entry name" value="AdoMet_MTases"/>
    <property type="match status" value="1"/>
</dbReference>
<comment type="similarity">
    <text evidence="8 9">Belongs to the class I-like SAM-binding methyltransferase superfamily. TrmB family.</text>
</comment>
<evidence type="ECO:0000313" key="11">
    <source>
        <dbReference type="Proteomes" id="UP000199612"/>
    </source>
</evidence>
<sequence>MRLRHKPYAKEKLAEYDQYVVTEALGLKGRWQERFGNENPIHVEIGCGKGQFIINMAKQHPEINFIGIELQTSVIVTALEKQIEEDLPNVQLLQANAADLTEYFEKNKVDRIYLTFSDPWPKNRHEKRRLTYQSFLKVYETILNPEGELHFKTDNQKLFEYSLVSFSHYSAKLKDVYLDLHNSDVTDNVMTEYEEKFSKKGNRIYKAVLTFDSHE</sequence>
<dbReference type="FunFam" id="3.40.50.150:FF:000035">
    <property type="entry name" value="tRNA (guanine-N(7)-)-methyltransferase"/>
    <property type="match status" value="1"/>
</dbReference>
<dbReference type="STRING" id="753702.SAMN04488102_10142"/>
<dbReference type="AlphaFoldDB" id="A0A1I1E908"/>
<accession>A0A1I1E908</accession>
<feature type="binding site" evidence="9">
    <location>
        <position position="44"/>
    </location>
    <ligand>
        <name>S-adenosyl-L-methionine</name>
        <dbReference type="ChEBI" id="CHEBI:59789"/>
    </ligand>
</feature>
<feature type="binding site" evidence="9">
    <location>
        <position position="154"/>
    </location>
    <ligand>
        <name>substrate</name>
    </ligand>
</feature>
<evidence type="ECO:0000256" key="3">
    <source>
        <dbReference type="ARBA" id="ARBA00022603"/>
    </source>
</evidence>
<gene>
    <name evidence="9" type="primary">trmB</name>
    <name evidence="10" type="ORF">SAMN04488102_10142</name>
</gene>
<feature type="binding site" evidence="9">
    <location>
        <position position="122"/>
    </location>
    <ligand>
        <name>substrate</name>
    </ligand>
</feature>
<dbReference type="UniPathway" id="UPA00989"/>
<dbReference type="Pfam" id="PF02390">
    <property type="entry name" value="Methyltransf_4"/>
    <property type="match status" value="1"/>
</dbReference>
<dbReference type="GO" id="GO:0043527">
    <property type="term" value="C:tRNA methyltransferase complex"/>
    <property type="evidence" value="ECO:0007669"/>
    <property type="project" value="TreeGrafter"/>
</dbReference>